<keyword evidence="2" id="KW-0472">Membrane</keyword>
<comment type="caution">
    <text evidence="3">The sequence shown here is derived from an EMBL/GenBank/DDBJ whole genome shotgun (WGS) entry which is preliminary data.</text>
</comment>
<protein>
    <recommendedName>
        <fullName evidence="5">Transmembrane protein</fullName>
    </recommendedName>
</protein>
<feature type="transmembrane region" description="Helical" evidence="2">
    <location>
        <begin position="103"/>
        <end position="124"/>
    </location>
</feature>
<feature type="region of interest" description="Disordered" evidence="1">
    <location>
        <begin position="651"/>
        <end position="673"/>
    </location>
</feature>
<dbReference type="Proteomes" id="UP000789595">
    <property type="component" value="Unassembled WGS sequence"/>
</dbReference>
<feature type="transmembrane region" description="Helical" evidence="2">
    <location>
        <begin position="198"/>
        <end position="217"/>
    </location>
</feature>
<feature type="compositionally biased region" description="Polar residues" evidence="1">
    <location>
        <begin position="526"/>
        <end position="537"/>
    </location>
</feature>
<keyword evidence="2" id="KW-1133">Transmembrane helix</keyword>
<keyword evidence="2" id="KW-0812">Transmembrane</keyword>
<sequence>MPTAKRRDPNARLGMPPKSQNRSGGDMRRFVKSKDVEKKPQAWAVGLDKWTLSFSNSALDGEWRRLVAGRSRALWLRSLLSATLYQALRHAADTAQFGPAPQWVVAVRLVLAVTEVLLFAVAYCDLLRPSQAAIAANAFLYGIVELALVVDRLRPRVAPGDWLHVRDAASSKLTPSTRHGLPRVTYGLAWFIVPKMSALQFFPACLGSCAIVGWWSLLSLATMATPPEGARYGVGGDLWRLLRRWAPFATPVRIQECTGVDCVQRTLAALEESSVVRRTSWQDASAGLALVVPVVVLFNVVAYSSEKSVKERFVLRSALAHEHRHDVRLSLLGDDASQMLSRLQDAVKAPRLRPPENRNDRLLLAAIPAVLLAASGYFPSIPSFTGSLASSAFGGPDAAWAALSHVFGLSLFLLVLTKRVKFLLLTPLVVAALFYLAAQTLVETDSRTKLFRWAGSVVLAAFVLGAFRVARLFAALLHFARRTLFLYPHLEENLKEHSDGEVLGRLVAKVELPRPNNPGAVRGALDTTTPNEGESEQSLCSLGSYRSEESSQSIGPLPVLPLGSHDRACAFCSHDPGSTSCQATHAVPVCGAWASWYLWRAERAKKMDRARNEVSSPVDEGPSLRPCCDFATLALERSALQRENASLRAQIASLRARERSPPSSPPEPQRPLE</sequence>
<evidence type="ECO:0000256" key="1">
    <source>
        <dbReference type="SAM" id="MobiDB-lite"/>
    </source>
</evidence>
<dbReference type="EMBL" id="CAKKNE010000004">
    <property type="protein sequence ID" value="CAH0373170.1"/>
    <property type="molecule type" value="Genomic_DNA"/>
</dbReference>
<reference evidence="3" key="1">
    <citation type="submission" date="2021-11" db="EMBL/GenBank/DDBJ databases">
        <authorList>
            <consortium name="Genoscope - CEA"/>
            <person name="William W."/>
        </authorList>
    </citation>
    <scope>NUCLEOTIDE SEQUENCE</scope>
</reference>
<accession>A0A8J2WM41</accession>
<feature type="transmembrane region" description="Helical" evidence="2">
    <location>
        <begin position="361"/>
        <end position="378"/>
    </location>
</feature>
<feature type="compositionally biased region" description="Pro residues" evidence="1">
    <location>
        <begin position="662"/>
        <end position="673"/>
    </location>
</feature>
<keyword evidence="4" id="KW-1185">Reference proteome</keyword>
<evidence type="ECO:0000256" key="2">
    <source>
        <dbReference type="SAM" id="Phobius"/>
    </source>
</evidence>
<evidence type="ECO:0000313" key="4">
    <source>
        <dbReference type="Proteomes" id="UP000789595"/>
    </source>
</evidence>
<dbReference type="AlphaFoldDB" id="A0A8J2WM41"/>
<feature type="transmembrane region" description="Helical" evidence="2">
    <location>
        <begin position="284"/>
        <end position="303"/>
    </location>
</feature>
<evidence type="ECO:0008006" key="5">
    <source>
        <dbReference type="Google" id="ProtNLM"/>
    </source>
</evidence>
<name>A0A8J2WM41_9STRA</name>
<feature type="region of interest" description="Disordered" evidence="1">
    <location>
        <begin position="517"/>
        <end position="537"/>
    </location>
</feature>
<gene>
    <name evidence="3" type="ORF">PECAL_4P03490</name>
</gene>
<proteinExistence type="predicted"/>
<feature type="transmembrane region" description="Helical" evidence="2">
    <location>
        <begin position="398"/>
        <end position="415"/>
    </location>
</feature>
<dbReference type="OrthoDB" id="164113at2759"/>
<evidence type="ECO:0000313" key="3">
    <source>
        <dbReference type="EMBL" id="CAH0373170.1"/>
    </source>
</evidence>
<feature type="compositionally biased region" description="Basic and acidic residues" evidence="1">
    <location>
        <begin position="1"/>
        <end position="10"/>
    </location>
</feature>
<organism evidence="3 4">
    <name type="scientific">Pelagomonas calceolata</name>
    <dbReference type="NCBI Taxonomy" id="35677"/>
    <lineage>
        <taxon>Eukaryota</taxon>
        <taxon>Sar</taxon>
        <taxon>Stramenopiles</taxon>
        <taxon>Ochrophyta</taxon>
        <taxon>Pelagophyceae</taxon>
        <taxon>Pelagomonadales</taxon>
        <taxon>Pelagomonadaceae</taxon>
        <taxon>Pelagomonas</taxon>
    </lineage>
</organism>
<feature type="transmembrane region" description="Helical" evidence="2">
    <location>
        <begin position="453"/>
        <end position="477"/>
    </location>
</feature>
<feature type="region of interest" description="Disordered" evidence="1">
    <location>
        <begin position="1"/>
        <end position="28"/>
    </location>
</feature>
<feature type="transmembrane region" description="Helical" evidence="2">
    <location>
        <begin position="422"/>
        <end position="441"/>
    </location>
</feature>